<evidence type="ECO:0000313" key="3">
    <source>
        <dbReference type="Proteomes" id="UP000252139"/>
    </source>
</evidence>
<dbReference type="AlphaFoldDB" id="A0A367JZD0"/>
<protein>
    <submittedName>
        <fullName evidence="2">Uncharacterized protein</fullName>
    </submittedName>
</protein>
<gene>
    <name evidence="2" type="ORF">CU097_013350</name>
</gene>
<organism evidence="2 3">
    <name type="scientific">Rhizopus azygosporus</name>
    <name type="common">Rhizopus microsporus var. azygosporus</name>
    <dbReference type="NCBI Taxonomy" id="86630"/>
    <lineage>
        <taxon>Eukaryota</taxon>
        <taxon>Fungi</taxon>
        <taxon>Fungi incertae sedis</taxon>
        <taxon>Mucoromycota</taxon>
        <taxon>Mucoromycotina</taxon>
        <taxon>Mucoromycetes</taxon>
        <taxon>Mucorales</taxon>
        <taxon>Mucorineae</taxon>
        <taxon>Rhizopodaceae</taxon>
        <taxon>Rhizopus</taxon>
    </lineage>
</organism>
<dbReference type="Proteomes" id="UP000252139">
    <property type="component" value="Unassembled WGS sequence"/>
</dbReference>
<feature type="compositionally biased region" description="Basic and acidic residues" evidence="1">
    <location>
        <begin position="17"/>
        <end position="38"/>
    </location>
</feature>
<comment type="caution">
    <text evidence="2">The sequence shown here is derived from an EMBL/GenBank/DDBJ whole genome shotgun (WGS) entry which is preliminary data.</text>
</comment>
<evidence type="ECO:0000256" key="1">
    <source>
        <dbReference type="SAM" id="MobiDB-lite"/>
    </source>
</evidence>
<accession>A0A367JZD0</accession>
<sequence length="58" mass="6610">MEDIEDFPSSEVNSSKDTPKQAEAKEITKNHNRAKDEIKNSVRAVALELKLELRTVQK</sequence>
<keyword evidence="3" id="KW-1185">Reference proteome</keyword>
<feature type="region of interest" description="Disordered" evidence="1">
    <location>
        <begin position="1"/>
        <end position="38"/>
    </location>
</feature>
<proteinExistence type="predicted"/>
<evidence type="ECO:0000313" key="2">
    <source>
        <dbReference type="EMBL" id="RCH95257.1"/>
    </source>
</evidence>
<reference evidence="2 3" key="1">
    <citation type="journal article" date="2018" name="G3 (Bethesda)">
        <title>Phylogenetic and Phylogenomic Definition of Rhizopus Species.</title>
        <authorList>
            <person name="Gryganskyi A.P."/>
            <person name="Golan J."/>
            <person name="Dolatabadi S."/>
            <person name="Mondo S."/>
            <person name="Robb S."/>
            <person name="Idnurm A."/>
            <person name="Muszewska A."/>
            <person name="Steczkiewicz K."/>
            <person name="Masonjones S."/>
            <person name="Liao H.L."/>
            <person name="Gajdeczka M.T."/>
            <person name="Anike F."/>
            <person name="Vuek A."/>
            <person name="Anishchenko I.M."/>
            <person name="Voigt K."/>
            <person name="de Hoog G.S."/>
            <person name="Smith M.E."/>
            <person name="Heitman J."/>
            <person name="Vilgalys R."/>
            <person name="Stajich J.E."/>
        </authorList>
    </citation>
    <scope>NUCLEOTIDE SEQUENCE [LARGE SCALE GENOMIC DNA]</scope>
    <source>
        <strain evidence="2 3">CBS 357.93</strain>
    </source>
</reference>
<dbReference type="EMBL" id="PJQL01000485">
    <property type="protein sequence ID" value="RCH95257.1"/>
    <property type="molecule type" value="Genomic_DNA"/>
</dbReference>
<name>A0A367JZD0_RHIAZ</name>